<comment type="similarity">
    <text evidence="5">Belongs to the D-isomer specific 2-hydroxyacid dehydrogenase family. PdxB subfamily.</text>
</comment>
<comment type="subunit">
    <text evidence="5">Homodimer.</text>
</comment>
<dbReference type="SUPFAM" id="SSF51735">
    <property type="entry name" value="NAD(P)-binding Rossmann-fold domains"/>
    <property type="match status" value="1"/>
</dbReference>
<feature type="domain" description="D-isomer specific 2-hydroxyacid dehydrogenase NAD-binding" evidence="7">
    <location>
        <begin position="115"/>
        <end position="257"/>
    </location>
</feature>
<dbReference type="InterPro" id="IPR020921">
    <property type="entry name" value="Erythronate-4-P_DHase"/>
</dbReference>
<evidence type="ECO:0000256" key="3">
    <source>
        <dbReference type="ARBA" id="ARBA00023027"/>
    </source>
</evidence>
<accession>A0ABN8DSJ9</accession>
<dbReference type="InterPro" id="IPR050223">
    <property type="entry name" value="D-isomer_2-hydroxyacid_DH"/>
</dbReference>
<protein>
    <recommendedName>
        <fullName evidence="5">Erythronate-4-phosphate dehydrogenase</fullName>
        <ecNumber evidence="5">1.1.1.290</ecNumber>
    </recommendedName>
</protein>
<dbReference type="EMBL" id="CAKLDI010000001">
    <property type="protein sequence ID" value="CAH0534066.1"/>
    <property type="molecule type" value="Genomic_DNA"/>
</dbReference>
<evidence type="ECO:0000259" key="6">
    <source>
        <dbReference type="Pfam" id="PF00389"/>
    </source>
</evidence>
<dbReference type="Pfam" id="PF02826">
    <property type="entry name" value="2-Hacid_dh_C"/>
    <property type="match status" value="1"/>
</dbReference>
<keyword evidence="2 5" id="KW-0560">Oxidoreductase</keyword>
<keyword evidence="3 5" id="KW-0520">NAD</keyword>
<feature type="binding site" evidence="5">
    <location>
        <position position="258"/>
    </location>
    <ligand>
        <name>NAD(+)</name>
        <dbReference type="ChEBI" id="CHEBI:57540"/>
    </ligand>
</feature>
<dbReference type="GO" id="GO:0033711">
    <property type="term" value="F:4-phosphoerythronate dehydrogenase activity"/>
    <property type="evidence" value="ECO:0007669"/>
    <property type="project" value="UniProtKB-EC"/>
</dbReference>
<dbReference type="Proteomes" id="UP000838672">
    <property type="component" value="Unassembled WGS sequence"/>
</dbReference>
<feature type="binding site" evidence="5">
    <location>
        <position position="68"/>
    </location>
    <ligand>
        <name>substrate</name>
    </ligand>
</feature>
<feature type="binding site" evidence="5">
    <location>
        <begin position="128"/>
        <end position="129"/>
    </location>
    <ligand>
        <name>NAD(+)</name>
        <dbReference type="ChEBI" id="CHEBI:57540"/>
    </ligand>
</feature>
<dbReference type="Gene3D" id="3.40.50.720">
    <property type="entry name" value="NAD(P)-binding Rossmann-like Domain"/>
    <property type="match status" value="2"/>
</dbReference>
<comment type="caution">
    <text evidence="9">The sequence shown here is derived from an EMBL/GenBank/DDBJ whole genome shotgun (WGS) entry which is preliminary data.</text>
</comment>
<reference evidence="9" key="1">
    <citation type="submission" date="2021-11" db="EMBL/GenBank/DDBJ databases">
        <authorList>
            <person name="Rodrigo-Torres L."/>
            <person name="Arahal R. D."/>
            <person name="Lucena T."/>
        </authorList>
    </citation>
    <scope>NUCLEOTIDE SEQUENCE</scope>
    <source>
        <strain evidence="9">CECT 7929</strain>
    </source>
</reference>
<organism evidence="9 10">
    <name type="scientific">Vibrio stylophorae</name>
    <dbReference type="NCBI Taxonomy" id="659351"/>
    <lineage>
        <taxon>Bacteria</taxon>
        <taxon>Pseudomonadati</taxon>
        <taxon>Pseudomonadota</taxon>
        <taxon>Gammaproteobacteria</taxon>
        <taxon>Vibrionales</taxon>
        <taxon>Vibrionaceae</taxon>
        <taxon>Vibrio</taxon>
    </lineage>
</organism>
<comment type="catalytic activity">
    <reaction evidence="5">
        <text>4-phospho-D-erythronate + NAD(+) = (R)-3-hydroxy-2-oxo-4-phosphooxybutanoate + NADH + H(+)</text>
        <dbReference type="Rhea" id="RHEA:18829"/>
        <dbReference type="ChEBI" id="CHEBI:15378"/>
        <dbReference type="ChEBI" id="CHEBI:57540"/>
        <dbReference type="ChEBI" id="CHEBI:57945"/>
        <dbReference type="ChEBI" id="CHEBI:58538"/>
        <dbReference type="ChEBI" id="CHEBI:58766"/>
        <dbReference type="EC" id="1.1.1.290"/>
    </reaction>
</comment>
<feature type="binding site" evidence="5">
    <location>
        <position position="46"/>
    </location>
    <ligand>
        <name>substrate</name>
    </ligand>
</feature>
<keyword evidence="4 5" id="KW-0664">Pyridoxine biosynthesis</keyword>
<evidence type="ECO:0000313" key="10">
    <source>
        <dbReference type="Proteomes" id="UP000838672"/>
    </source>
</evidence>
<sequence>MKRILVDEAMPYARELFVHFGEVVAMPGRSLTADDLVDIDALMVRSITKVNQALLAKANRLAFVGTATAGMDHIDQALLAKRGIAFTAAPGCNKVGVAEYVLSALQVLAMEQDFTLSDRVVGIVGAGQVGSYLSQCLDALNIHHLLCDPLKAAEGDSREFHSLDTLIERCDVLTLHTPVTYDGEHATHHLIDEMQLNAMKPGSILINAARGPVVNNAALKSRLQQGSITAVLDTFEFEPEVDPELVALLHFATPHIAGYGLEGKARGTTMVYNAYSAFLGEESRVEAASLLPQAPISSVQLTTVCDQALLRHLTQIIYDIRRDDSEFRLSVNSPESFDAMRKYYWDRREYSALTVQTNDVVDGQRLAQLGFRVITQ</sequence>
<proteinExistence type="inferred from homology"/>
<keyword evidence="10" id="KW-1185">Reference proteome</keyword>
<evidence type="ECO:0000256" key="4">
    <source>
        <dbReference type="ARBA" id="ARBA00023096"/>
    </source>
</evidence>
<evidence type="ECO:0000259" key="7">
    <source>
        <dbReference type="Pfam" id="PF02826"/>
    </source>
</evidence>
<comment type="subcellular location">
    <subcellularLocation>
        <location evidence="5">Cytoplasm</location>
    </subcellularLocation>
</comment>
<dbReference type="CDD" id="cd12158">
    <property type="entry name" value="ErythrP_dh"/>
    <property type="match status" value="1"/>
</dbReference>
<dbReference type="PROSITE" id="PS00671">
    <property type="entry name" value="D_2_HYDROXYACID_DH_3"/>
    <property type="match status" value="1"/>
</dbReference>
<feature type="active site" evidence="5">
    <location>
        <position position="210"/>
    </location>
</feature>
<feature type="domain" description="Erythronate-4-phosphate dehydrogenase dimerisation" evidence="8">
    <location>
        <begin position="290"/>
        <end position="370"/>
    </location>
</feature>
<dbReference type="InterPro" id="IPR029753">
    <property type="entry name" value="D-isomer_DH_CS"/>
</dbReference>
<feature type="active site" evidence="5">
    <location>
        <position position="238"/>
    </location>
</feature>
<feature type="binding site" evidence="5">
    <location>
        <position position="177"/>
    </location>
    <ligand>
        <name>NAD(+)</name>
        <dbReference type="ChEBI" id="CHEBI:57540"/>
    </ligand>
</feature>
<comment type="caution">
    <text evidence="5">Lacks conserved residue(s) required for the propagation of feature annotation.</text>
</comment>
<evidence type="ECO:0000259" key="8">
    <source>
        <dbReference type="Pfam" id="PF11890"/>
    </source>
</evidence>
<dbReference type="HAMAP" id="MF_01825">
    <property type="entry name" value="PdxB"/>
    <property type="match status" value="1"/>
</dbReference>
<dbReference type="InterPro" id="IPR036291">
    <property type="entry name" value="NAD(P)-bd_dom_sf"/>
</dbReference>
<evidence type="ECO:0000313" key="9">
    <source>
        <dbReference type="EMBL" id="CAH0534066.1"/>
    </source>
</evidence>
<comment type="function">
    <text evidence="5">Catalyzes the oxidation of erythronate-4-phosphate to 3-hydroxy-2-oxo-4-phosphonooxybutanoate.</text>
</comment>
<feature type="binding site" evidence="5">
    <location>
        <position position="148"/>
    </location>
    <ligand>
        <name>NAD(+)</name>
        <dbReference type="ChEBI" id="CHEBI:57540"/>
    </ligand>
</feature>
<feature type="binding site" evidence="5">
    <location>
        <position position="259"/>
    </location>
    <ligand>
        <name>substrate</name>
    </ligand>
</feature>
<gene>
    <name evidence="5 9" type="primary">pdxB</name>
    <name evidence="9" type="ORF">VST7929_01967</name>
</gene>
<dbReference type="PANTHER" id="PTHR10996">
    <property type="entry name" value="2-HYDROXYACID DEHYDROGENASE-RELATED"/>
    <property type="match status" value="1"/>
</dbReference>
<name>A0ABN8DSJ9_9VIBR</name>
<dbReference type="Gene3D" id="3.30.1370.170">
    <property type="match status" value="1"/>
</dbReference>
<feature type="binding site" evidence="5">
    <location>
        <position position="233"/>
    </location>
    <ligand>
        <name>NAD(+)</name>
        <dbReference type="ChEBI" id="CHEBI:57540"/>
    </ligand>
</feature>
<dbReference type="InterPro" id="IPR038251">
    <property type="entry name" value="PdxB_dimer_sf"/>
</dbReference>
<feature type="active site" description="Proton donor" evidence="5">
    <location>
        <position position="255"/>
    </location>
</feature>
<comment type="pathway">
    <text evidence="5">Cofactor biosynthesis; pyridoxine 5'-phosphate biosynthesis; pyridoxine 5'-phosphate from D-erythrose 4-phosphate: step 2/5.</text>
</comment>
<dbReference type="SUPFAM" id="SSF52283">
    <property type="entry name" value="Formate/glycerate dehydrogenase catalytic domain-like"/>
    <property type="match status" value="1"/>
</dbReference>
<dbReference type="InterPro" id="IPR006139">
    <property type="entry name" value="D-isomer_2_OHA_DH_cat_dom"/>
</dbReference>
<evidence type="ECO:0000256" key="5">
    <source>
        <dbReference type="HAMAP-Rule" id="MF_01825"/>
    </source>
</evidence>
<feature type="domain" description="D-isomer specific 2-hydroxyacid dehydrogenase catalytic" evidence="6">
    <location>
        <begin position="8"/>
        <end position="282"/>
    </location>
</feature>
<evidence type="ECO:0000256" key="1">
    <source>
        <dbReference type="ARBA" id="ARBA00022490"/>
    </source>
</evidence>
<dbReference type="EC" id="1.1.1.290" evidence="5"/>
<evidence type="ECO:0000256" key="2">
    <source>
        <dbReference type="ARBA" id="ARBA00023002"/>
    </source>
</evidence>
<keyword evidence="1 5" id="KW-0963">Cytoplasm</keyword>
<dbReference type="RefSeq" id="WP_237466470.1">
    <property type="nucleotide sequence ID" value="NZ_CAKLDI010000001.1"/>
</dbReference>
<dbReference type="InterPro" id="IPR006140">
    <property type="entry name" value="D-isomer_DH_NAD-bd"/>
</dbReference>
<dbReference type="InterPro" id="IPR024531">
    <property type="entry name" value="Erythronate-4-P_DHase_dimer"/>
</dbReference>
<dbReference type="Pfam" id="PF00389">
    <property type="entry name" value="2-Hacid_dh"/>
    <property type="match status" value="1"/>
</dbReference>
<dbReference type="Pfam" id="PF11890">
    <property type="entry name" value="DUF3410"/>
    <property type="match status" value="1"/>
</dbReference>